<proteinExistence type="predicted"/>
<evidence type="ECO:0000313" key="1">
    <source>
        <dbReference type="EMBL" id="CAD2153990.1"/>
    </source>
</evidence>
<dbReference type="AlphaFoldDB" id="A0A6V7UCU4"/>
<organism evidence="1 2">
    <name type="scientific">Meloidogyne enterolobii</name>
    <name type="common">Root-knot nematode worm</name>
    <name type="synonym">Meloidogyne mayaguensis</name>
    <dbReference type="NCBI Taxonomy" id="390850"/>
    <lineage>
        <taxon>Eukaryota</taxon>
        <taxon>Metazoa</taxon>
        <taxon>Ecdysozoa</taxon>
        <taxon>Nematoda</taxon>
        <taxon>Chromadorea</taxon>
        <taxon>Rhabditida</taxon>
        <taxon>Tylenchina</taxon>
        <taxon>Tylenchomorpha</taxon>
        <taxon>Tylenchoidea</taxon>
        <taxon>Meloidogynidae</taxon>
        <taxon>Meloidogyninae</taxon>
        <taxon>Meloidogyne</taxon>
    </lineage>
</organism>
<gene>
    <name evidence="1" type="ORF">MENT_LOCUS11320</name>
</gene>
<dbReference type="EMBL" id="CAJEWN010000055">
    <property type="protein sequence ID" value="CAD2153990.1"/>
    <property type="molecule type" value="Genomic_DNA"/>
</dbReference>
<accession>A0A6V7UCU4</accession>
<sequence length="68" mass="8392">MKVIFPFRIFSHPRKMMQRCSFTMEDSKMNNFSINKYNPQLKLFLILFKCQDILCYPRYTLCNMNIIW</sequence>
<evidence type="ECO:0000313" key="2">
    <source>
        <dbReference type="Proteomes" id="UP000580250"/>
    </source>
</evidence>
<dbReference type="Proteomes" id="UP000580250">
    <property type="component" value="Unassembled WGS sequence"/>
</dbReference>
<comment type="caution">
    <text evidence="1">The sequence shown here is derived from an EMBL/GenBank/DDBJ whole genome shotgun (WGS) entry which is preliminary data.</text>
</comment>
<reference evidence="1 2" key="1">
    <citation type="submission" date="2020-08" db="EMBL/GenBank/DDBJ databases">
        <authorList>
            <person name="Koutsovoulos G."/>
            <person name="Danchin GJ E."/>
        </authorList>
    </citation>
    <scope>NUCLEOTIDE SEQUENCE [LARGE SCALE GENOMIC DNA]</scope>
</reference>
<name>A0A6V7UCU4_MELEN</name>
<protein>
    <submittedName>
        <fullName evidence="1">Uncharacterized protein</fullName>
    </submittedName>
</protein>